<dbReference type="Proteomes" id="UP000282930">
    <property type="component" value="Chromosome"/>
</dbReference>
<name>A0A3T0D9D7_9FIRM</name>
<keyword evidence="2" id="KW-1185">Reference proteome</keyword>
<dbReference type="InterPro" id="IPR005585">
    <property type="entry name" value="DUF327"/>
</dbReference>
<dbReference type="InterPro" id="IPR024042">
    <property type="entry name" value="TM1646-like_dom_sf"/>
</dbReference>
<evidence type="ECO:0000313" key="1">
    <source>
        <dbReference type="EMBL" id="AZT91697.1"/>
    </source>
</evidence>
<dbReference type="KEGG" id="ccha:ELD05_11165"/>
<proteinExistence type="predicted"/>
<dbReference type="Gene3D" id="1.20.120.490">
    <property type="entry name" value="Hypothetical protein TM1646-like domain"/>
    <property type="match status" value="1"/>
</dbReference>
<organism evidence="1 2">
    <name type="scientific">Caldicellulosiruptor changbaiensis</name>
    <dbReference type="NCBI Taxonomy" id="1222016"/>
    <lineage>
        <taxon>Bacteria</taxon>
        <taxon>Bacillati</taxon>
        <taxon>Bacillota</taxon>
        <taxon>Bacillota incertae sedis</taxon>
        <taxon>Caldicellulosiruptorales</taxon>
        <taxon>Caldicellulosiruptoraceae</taxon>
        <taxon>Caldicellulosiruptor</taxon>
    </lineage>
</organism>
<protein>
    <submittedName>
        <fullName evidence="1">DUF327 family protein</fullName>
    </submittedName>
</protein>
<dbReference type="EMBL" id="CP034791">
    <property type="protein sequence ID" value="AZT91697.1"/>
    <property type="molecule type" value="Genomic_DNA"/>
</dbReference>
<dbReference type="AlphaFoldDB" id="A0A3T0D9D7"/>
<sequence>MRIEDVKRNNISNVTFFQDPKKVERKQESFLGYVKQLERDQLINRIKELIEKIDSLGQSLAKKMDLVTLKEYKKSIKELLSYTVFSSHEYFKESLFGKKGRHKIFGIVKKIDEKMDLLTQEIIKKEADNIKVLSYVGEIKGLLIDLFM</sequence>
<evidence type="ECO:0000313" key="2">
    <source>
        <dbReference type="Proteomes" id="UP000282930"/>
    </source>
</evidence>
<accession>A0A3T0D9D7</accession>
<dbReference type="SUPFAM" id="SSF158397">
    <property type="entry name" value="TM1646-like"/>
    <property type="match status" value="1"/>
</dbReference>
<gene>
    <name evidence="1" type="ORF">ELD05_11165</name>
</gene>
<dbReference type="Pfam" id="PF03885">
    <property type="entry name" value="DUF327"/>
    <property type="match status" value="1"/>
</dbReference>
<reference evidence="1 2" key="1">
    <citation type="submission" date="2018-12" db="EMBL/GenBank/DDBJ databases">
        <title>Genome sequence from the cellulolytic species, Caldicellulosiruptor changbaiensis.</title>
        <authorList>
            <person name="Blumer-Schuette S.E."/>
            <person name="Mendoza C."/>
        </authorList>
    </citation>
    <scope>NUCLEOTIDE SEQUENCE [LARGE SCALE GENOMIC DNA]</scope>
    <source>
        <strain evidence="1 2">CBS-Z</strain>
    </source>
</reference>